<feature type="region of interest" description="Disordered" evidence="13">
    <location>
        <begin position="284"/>
        <end position="314"/>
    </location>
</feature>
<feature type="domain" description="ABC transporter" evidence="14">
    <location>
        <begin position="39"/>
        <end position="289"/>
    </location>
</feature>
<evidence type="ECO:0000256" key="6">
    <source>
        <dbReference type="ARBA" id="ARBA00022967"/>
    </source>
</evidence>
<evidence type="ECO:0000256" key="4">
    <source>
        <dbReference type="ARBA" id="ARBA00022741"/>
    </source>
</evidence>
<keyword evidence="5 15" id="KW-0067">ATP-binding</keyword>
<dbReference type="Pfam" id="PF08352">
    <property type="entry name" value="oligo_HPY"/>
    <property type="match status" value="1"/>
</dbReference>
<evidence type="ECO:0000256" key="10">
    <source>
        <dbReference type="ARBA" id="ARBA00039098"/>
    </source>
</evidence>
<dbReference type="InterPro" id="IPR050388">
    <property type="entry name" value="ABC_Ni/Peptide_Import"/>
</dbReference>
<feature type="compositionally biased region" description="Basic and acidic residues" evidence="13">
    <location>
        <begin position="1"/>
        <end position="34"/>
    </location>
</feature>
<keyword evidence="7" id="KW-0406">Ion transport</keyword>
<dbReference type="GeneID" id="67211760"/>
<comment type="subunit">
    <text evidence="9">The complex is composed of two ATP-binding proteins (NikD and NikE), two transmembrane proteins (NikB and NikC) and a solute-binding protein (NikA).</text>
</comment>
<dbReference type="PROSITE" id="PS50893">
    <property type="entry name" value="ABC_TRANSPORTER_2"/>
    <property type="match status" value="1"/>
</dbReference>
<dbReference type="GO" id="GO:0015413">
    <property type="term" value="F:ABC-type nickel transporter activity"/>
    <property type="evidence" value="ECO:0007669"/>
    <property type="project" value="UniProtKB-EC"/>
</dbReference>
<keyword evidence="2" id="KW-0813">Transport</keyword>
<dbReference type="InterPro" id="IPR003593">
    <property type="entry name" value="AAA+_ATPase"/>
</dbReference>
<dbReference type="GO" id="GO:0005524">
    <property type="term" value="F:ATP binding"/>
    <property type="evidence" value="ECO:0007669"/>
    <property type="project" value="UniProtKB-KW"/>
</dbReference>
<dbReference type="Pfam" id="PF00005">
    <property type="entry name" value="ABC_tran"/>
    <property type="match status" value="1"/>
</dbReference>
<evidence type="ECO:0000256" key="2">
    <source>
        <dbReference type="ARBA" id="ARBA00022448"/>
    </source>
</evidence>
<feature type="compositionally biased region" description="Acidic residues" evidence="13">
    <location>
        <begin position="366"/>
        <end position="384"/>
    </location>
</feature>
<dbReference type="EMBL" id="JBHMAJ010000010">
    <property type="protein sequence ID" value="MFB9825779.1"/>
    <property type="molecule type" value="Genomic_DNA"/>
</dbReference>
<reference evidence="15" key="1">
    <citation type="submission" date="2024-09" db="EMBL/GenBank/DDBJ databases">
        <authorList>
            <person name="Sun Q."/>
        </authorList>
    </citation>
    <scope>NUCLEOTIDE SEQUENCE [LARGE SCALE GENOMIC DNA]</scope>
    <source>
        <strain evidence="15">JCM 31273</strain>
    </source>
</reference>
<feature type="compositionally biased region" description="Low complexity" evidence="13">
    <location>
        <begin position="403"/>
        <end position="413"/>
    </location>
</feature>
<name>A0ABD5MTT2_9EURY</name>
<evidence type="ECO:0000256" key="8">
    <source>
        <dbReference type="ARBA" id="ARBA00023136"/>
    </source>
</evidence>
<gene>
    <name evidence="15" type="ORF">ACFFOL_16545</name>
</gene>
<evidence type="ECO:0000256" key="5">
    <source>
        <dbReference type="ARBA" id="ARBA00022840"/>
    </source>
</evidence>
<evidence type="ECO:0000256" key="12">
    <source>
        <dbReference type="ARBA" id="ARBA00048610"/>
    </source>
</evidence>
<evidence type="ECO:0000313" key="15">
    <source>
        <dbReference type="EMBL" id="MFB9825779.1"/>
    </source>
</evidence>
<dbReference type="PROSITE" id="PS00211">
    <property type="entry name" value="ABC_TRANSPORTER_1"/>
    <property type="match status" value="1"/>
</dbReference>
<evidence type="ECO:0000256" key="9">
    <source>
        <dbReference type="ARBA" id="ARBA00038669"/>
    </source>
</evidence>
<dbReference type="InterPro" id="IPR027417">
    <property type="entry name" value="P-loop_NTPase"/>
</dbReference>
<dbReference type="Gene3D" id="3.40.50.300">
    <property type="entry name" value="P-loop containing nucleotide triphosphate hydrolases"/>
    <property type="match status" value="1"/>
</dbReference>
<organism evidence="15 16">
    <name type="scientific">Halobaculum roseum</name>
    <dbReference type="NCBI Taxonomy" id="2175149"/>
    <lineage>
        <taxon>Archaea</taxon>
        <taxon>Methanobacteriati</taxon>
        <taxon>Methanobacteriota</taxon>
        <taxon>Stenosarchaea group</taxon>
        <taxon>Halobacteria</taxon>
        <taxon>Halobacteriales</taxon>
        <taxon>Haloferacaceae</taxon>
        <taxon>Halobaculum</taxon>
    </lineage>
</organism>
<dbReference type="GO" id="GO:0005886">
    <property type="term" value="C:plasma membrane"/>
    <property type="evidence" value="ECO:0007669"/>
    <property type="project" value="UniProtKB-SubCell"/>
</dbReference>
<comment type="caution">
    <text evidence="15">The sequence shown here is derived from an EMBL/GenBank/DDBJ whole genome shotgun (WGS) entry which is preliminary data.</text>
</comment>
<dbReference type="InterPro" id="IPR017871">
    <property type="entry name" value="ABC_transporter-like_CS"/>
</dbReference>
<dbReference type="PANTHER" id="PTHR43297:SF13">
    <property type="entry name" value="NICKEL ABC TRANSPORTER, ATP-BINDING PROTEIN"/>
    <property type="match status" value="1"/>
</dbReference>
<feature type="region of interest" description="Disordered" evidence="13">
    <location>
        <begin position="1"/>
        <end position="41"/>
    </location>
</feature>
<dbReference type="EC" id="7.2.2.11" evidence="10"/>
<evidence type="ECO:0000259" key="14">
    <source>
        <dbReference type="PROSITE" id="PS50893"/>
    </source>
</evidence>
<dbReference type="AlphaFoldDB" id="A0ABD5MTT2"/>
<keyword evidence="3" id="KW-1003">Cell membrane</keyword>
<proteinExistence type="predicted"/>
<evidence type="ECO:0000313" key="16">
    <source>
        <dbReference type="Proteomes" id="UP001589595"/>
    </source>
</evidence>
<dbReference type="CDD" id="cd03257">
    <property type="entry name" value="ABC_NikE_OppD_transporters"/>
    <property type="match status" value="1"/>
</dbReference>
<sequence>MSRGDDRSARGRDGDGRPDRGRDGDHRASGRDTDAPPLLSVRDLRTQFPTVEGTVRAVDGASFDVYPGETVCLVGESGSGKTVACESITRLVDSPGEVVDGEVRFDDRDLLDRSERELRAVRGDRIAYVFQDPQGSLDPVYTVGEQVAEAVRDRNDVGKRAAHGRAVELLDRVGLPNPASRADDYPHQLSGGMKQRVAIAAALAGDPDLLIADEPTTALDVTIQAEILDLFAELGAEEGLATLFVTHDLGVVAGIADRVVVMYAGRVMERGPVTRVFERPAHPYTRGLLDSLPGRGGERIGGEPPEPLNQPDGCPFHPRCPHAVGECRSGDGPPLYGVDGGGEAACVFHDGVRDPTVLDSAPESNSDPESDPESESDPEPEPNSEAEPTTDGAPRGATREADASASDADGGNR</sequence>
<evidence type="ECO:0000256" key="7">
    <source>
        <dbReference type="ARBA" id="ARBA00023065"/>
    </source>
</evidence>
<evidence type="ECO:0000256" key="3">
    <source>
        <dbReference type="ARBA" id="ARBA00022475"/>
    </source>
</evidence>
<evidence type="ECO:0000256" key="11">
    <source>
        <dbReference type="ARBA" id="ARBA00044143"/>
    </source>
</evidence>
<comment type="catalytic activity">
    <reaction evidence="12">
        <text>Ni(2+)(out) + ATP + H2O = Ni(2+)(in) + ADP + phosphate + H(+)</text>
        <dbReference type="Rhea" id="RHEA:15557"/>
        <dbReference type="ChEBI" id="CHEBI:15377"/>
        <dbReference type="ChEBI" id="CHEBI:15378"/>
        <dbReference type="ChEBI" id="CHEBI:30616"/>
        <dbReference type="ChEBI" id="CHEBI:43474"/>
        <dbReference type="ChEBI" id="CHEBI:49786"/>
        <dbReference type="ChEBI" id="CHEBI:456216"/>
        <dbReference type="EC" id="7.2.2.11"/>
    </reaction>
    <physiologicalReaction direction="left-to-right" evidence="12">
        <dbReference type="Rhea" id="RHEA:15558"/>
    </physiologicalReaction>
</comment>
<dbReference type="InterPro" id="IPR013563">
    <property type="entry name" value="Oligopep_ABC_C"/>
</dbReference>
<keyword evidence="8" id="KW-0472">Membrane</keyword>
<dbReference type="RefSeq" id="WP_222921587.1">
    <property type="nucleotide sequence ID" value="NZ_CP082286.1"/>
</dbReference>
<dbReference type="Proteomes" id="UP001589595">
    <property type="component" value="Unassembled WGS sequence"/>
</dbReference>
<evidence type="ECO:0000256" key="1">
    <source>
        <dbReference type="ARBA" id="ARBA00004202"/>
    </source>
</evidence>
<dbReference type="NCBIfam" id="TIGR01727">
    <property type="entry name" value="oligo_HPY"/>
    <property type="match status" value="1"/>
</dbReference>
<keyword evidence="16" id="KW-1185">Reference proteome</keyword>
<keyword evidence="6" id="KW-1278">Translocase</keyword>
<dbReference type="PANTHER" id="PTHR43297">
    <property type="entry name" value="OLIGOPEPTIDE TRANSPORT ATP-BINDING PROTEIN APPD"/>
    <property type="match status" value="1"/>
</dbReference>
<dbReference type="InterPro" id="IPR003439">
    <property type="entry name" value="ABC_transporter-like_ATP-bd"/>
</dbReference>
<accession>A0ABD5MTT2</accession>
<dbReference type="SMART" id="SM00382">
    <property type="entry name" value="AAA"/>
    <property type="match status" value="1"/>
</dbReference>
<keyword evidence="4" id="KW-0547">Nucleotide-binding</keyword>
<dbReference type="FunFam" id="3.40.50.300:FF:000016">
    <property type="entry name" value="Oligopeptide ABC transporter ATP-binding component"/>
    <property type="match status" value="1"/>
</dbReference>
<dbReference type="SUPFAM" id="SSF52540">
    <property type="entry name" value="P-loop containing nucleoside triphosphate hydrolases"/>
    <property type="match status" value="1"/>
</dbReference>
<protein>
    <recommendedName>
        <fullName evidence="11">Nickel import system ATP-binding protein NikD</fullName>
        <ecNumber evidence="10">7.2.2.11</ecNumber>
    </recommendedName>
</protein>
<comment type="subcellular location">
    <subcellularLocation>
        <location evidence="1">Cell membrane</location>
        <topology evidence="1">Peripheral membrane protein</topology>
    </subcellularLocation>
</comment>
<feature type="region of interest" description="Disordered" evidence="13">
    <location>
        <begin position="354"/>
        <end position="413"/>
    </location>
</feature>
<evidence type="ECO:0000256" key="13">
    <source>
        <dbReference type="SAM" id="MobiDB-lite"/>
    </source>
</evidence>